<feature type="transmembrane region" description="Helical" evidence="1">
    <location>
        <begin position="12"/>
        <end position="36"/>
    </location>
</feature>
<name>A0AA96Y4B3_9CYAN</name>
<reference evidence="2" key="1">
    <citation type="submission" date="2020-05" db="EMBL/GenBank/DDBJ databases">
        <authorList>
            <person name="Zhu T."/>
            <person name="Keshari N."/>
            <person name="Lu X."/>
        </authorList>
    </citation>
    <scope>NUCLEOTIDE SEQUENCE</scope>
    <source>
        <strain evidence="2">NK1-22</strain>
    </source>
</reference>
<keyword evidence="1" id="KW-1133">Transmembrane helix</keyword>
<proteinExistence type="predicted"/>
<dbReference type="EMBL" id="CP053540">
    <property type="protein sequence ID" value="WOB42981.1"/>
    <property type="molecule type" value="Genomic_DNA"/>
</dbReference>
<keyword evidence="1" id="KW-0812">Transmembrane</keyword>
<protein>
    <submittedName>
        <fullName evidence="2">Uncharacterized protein</fullName>
    </submittedName>
</protein>
<sequence length="136" mass="15457">MLERLTYRTQKVVNVLFVILVLLTGLRFCLASALYVKTASEPTKTTIDQVAAYLAKKDGDRYPVDEYKTLLTRLDARCSENHEVVAGFGVAFAKKYQEVTGEWMPAIEGLQTLEFELQNERGGQVNCMRVYQKINN</sequence>
<keyword evidence="1" id="KW-0472">Membrane</keyword>
<evidence type="ECO:0000256" key="1">
    <source>
        <dbReference type="SAM" id="Phobius"/>
    </source>
</evidence>
<gene>
    <name evidence="2" type="ORF">HNI00_07295</name>
</gene>
<evidence type="ECO:0000313" key="2">
    <source>
        <dbReference type="EMBL" id="WOB42981.1"/>
    </source>
</evidence>
<accession>A0AA96Y4B3</accession>
<dbReference type="AlphaFoldDB" id="A0AA96Y4B3"/>
<dbReference type="RefSeq" id="WP_316792019.1">
    <property type="nucleotide sequence ID" value="NZ_CP053540.1"/>
</dbReference>
<organism evidence="2">
    <name type="scientific">Thermoleptolyngbya oregonensis NK1-22</name>
    <dbReference type="NCBI Taxonomy" id="2547457"/>
    <lineage>
        <taxon>Bacteria</taxon>
        <taxon>Bacillati</taxon>
        <taxon>Cyanobacteriota</taxon>
        <taxon>Cyanophyceae</taxon>
        <taxon>Oculatellales</taxon>
        <taxon>Oculatellaceae</taxon>
        <taxon>Thermoleptolyngbya</taxon>
    </lineage>
</organism>
<dbReference type="KEGG" id="tog:HNI00_07295"/>